<proteinExistence type="predicted"/>
<accession>A0ACC1JB52</accession>
<organism evidence="1 2">
    <name type="scientific">Linderina macrospora</name>
    <dbReference type="NCBI Taxonomy" id="4868"/>
    <lineage>
        <taxon>Eukaryota</taxon>
        <taxon>Fungi</taxon>
        <taxon>Fungi incertae sedis</taxon>
        <taxon>Zoopagomycota</taxon>
        <taxon>Kickxellomycotina</taxon>
        <taxon>Kickxellomycetes</taxon>
        <taxon>Kickxellales</taxon>
        <taxon>Kickxellaceae</taxon>
        <taxon>Linderina</taxon>
    </lineage>
</organism>
<dbReference type="EMBL" id="JANBPW010001409">
    <property type="protein sequence ID" value="KAJ1944651.1"/>
    <property type="molecule type" value="Genomic_DNA"/>
</dbReference>
<dbReference type="Proteomes" id="UP001150603">
    <property type="component" value="Unassembled WGS sequence"/>
</dbReference>
<comment type="caution">
    <text evidence="1">The sequence shown here is derived from an EMBL/GenBank/DDBJ whole genome shotgun (WGS) entry which is preliminary data.</text>
</comment>
<evidence type="ECO:0000313" key="2">
    <source>
        <dbReference type="Proteomes" id="UP001150603"/>
    </source>
</evidence>
<gene>
    <name evidence="1" type="primary">BUD5</name>
    <name evidence="1" type="ORF">FBU59_002543</name>
</gene>
<protein>
    <submittedName>
        <fullName evidence="1">Ras guanine nucleotide exchange factor bud5</fullName>
    </submittedName>
</protein>
<evidence type="ECO:0000313" key="1">
    <source>
        <dbReference type="EMBL" id="KAJ1944651.1"/>
    </source>
</evidence>
<feature type="non-terminal residue" evidence="1">
    <location>
        <position position="249"/>
    </location>
</feature>
<name>A0ACC1JB52_9FUNG</name>
<reference evidence="1" key="1">
    <citation type="submission" date="2022-07" db="EMBL/GenBank/DDBJ databases">
        <title>Phylogenomic reconstructions and comparative analyses of Kickxellomycotina fungi.</title>
        <authorList>
            <person name="Reynolds N.K."/>
            <person name="Stajich J.E."/>
            <person name="Barry K."/>
            <person name="Grigoriev I.V."/>
            <person name="Crous P."/>
            <person name="Smith M.E."/>
        </authorList>
    </citation>
    <scope>NUCLEOTIDE SEQUENCE</scope>
    <source>
        <strain evidence="1">NRRL 5244</strain>
    </source>
</reference>
<sequence>MAFYFNHGNMTDRMDHHEPASIPTTPVPSINQGEYLPHQPQALAKRGRRDFKISKLFDAKSASPQPPVPSAPRVDKPKNQSTNPFAEGYNPNDLIFNAAGQVTYATWRALIIYLTIPSTDIEFVRVFFIGFRLFATPRELAEALVLRAHIPPPVTKSASELRTWRERKLRPIQSSIIHAIKHWLENAWCPQHDPPCLPVLTRFLTAEYKNMKHGILQRECLKILRRIYELHRSGSPEIESMQSLLAPAP</sequence>
<keyword evidence="2" id="KW-1185">Reference proteome</keyword>